<dbReference type="PANTHER" id="PTHR13681">
    <property type="entry name" value="SURVIVAL OF MOTOR NEURON-RELATED-SPLICING FACTOR 30-RELATED"/>
    <property type="match status" value="1"/>
</dbReference>
<feature type="compositionally biased region" description="Low complexity" evidence="3">
    <location>
        <begin position="248"/>
        <end position="269"/>
    </location>
</feature>
<feature type="compositionally biased region" description="Basic and acidic residues" evidence="3">
    <location>
        <begin position="215"/>
        <end position="242"/>
    </location>
</feature>
<comment type="caution">
    <text evidence="5">The sequence shown here is derived from an EMBL/GenBank/DDBJ whole genome shotgun (WGS) entry which is preliminary data.</text>
</comment>
<evidence type="ECO:0000256" key="3">
    <source>
        <dbReference type="SAM" id="MobiDB-lite"/>
    </source>
</evidence>
<name>A0A8T2Q9X3_CERRI</name>
<organism evidence="5 6">
    <name type="scientific">Ceratopteris richardii</name>
    <name type="common">Triangle waterfern</name>
    <dbReference type="NCBI Taxonomy" id="49495"/>
    <lineage>
        <taxon>Eukaryota</taxon>
        <taxon>Viridiplantae</taxon>
        <taxon>Streptophyta</taxon>
        <taxon>Embryophyta</taxon>
        <taxon>Tracheophyta</taxon>
        <taxon>Polypodiopsida</taxon>
        <taxon>Polypodiidae</taxon>
        <taxon>Polypodiales</taxon>
        <taxon>Pteridineae</taxon>
        <taxon>Pteridaceae</taxon>
        <taxon>Parkerioideae</taxon>
        <taxon>Ceratopteris</taxon>
    </lineage>
</organism>
<feature type="compositionally biased region" description="Basic residues" evidence="3">
    <location>
        <begin position="425"/>
        <end position="441"/>
    </location>
</feature>
<sequence>MDENLQALEKELRLRGWHIKAQALLDLIKDSTPSSLADPGSCDALEAELLDYDLKNVGSPCLPDALSLKRMSRIQGPLVLQVVSIRNVCQSTSKFLKQTGPEHLSGRLLRIQLTDGCNMISVIEYHPMPAFSVNIAPGTKVKLENSVSIHSGFLLGDANSFKILGGHVSALYESWEMECKYSGLARMATAKAARIEDDSGPPPFRGLHATRKGNHSSEKKAQAFSKDANDLVKKESVERRSSEALIKSGSQIIHQSSIASSSNQAATSSDPKESGTVNIKDGDIRKDAIEAAMALGVDMAPLQNRAAAQRLLERRTDSNTRTERGRSRGRGRGRRGARHDEEATLTLDEWEAKKALSLGTKAAVVYQGDMDTCNDEVLAQQLHYQLNMDNSKTSNIPGASKEAEQIRLSMFNFANASDDTGHGGHGGRRRGRGHGRRRGRY</sequence>
<protein>
    <recommendedName>
        <fullName evidence="4">RecQ mediated genome instability protein 1 OB-fold domain-containing protein</fullName>
    </recommendedName>
</protein>
<keyword evidence="2" id="KW-0539">Nucleus</keyword>
<evidence type="ECO:0000313" key="6">
    <source>
        <dbReference type="Proteomes" id="UP000825935"/>
    </source>
</evidence>
<reference evidence="5" key="1">
    <citation type="submission" date="2021-08" db="EMBL/GenBank/DDBJ databases">
        <title>WGS assembly of Ceratopteris richardii.</title>
        <authorList>
            <person name="Marchant D.B."/>
            <person name="Chen G."/>
            <person name="Jenkins J."/>
            <person name="Shu S."/>
            <person name="Leebens-Mack J."/>
            <person name="Grimwood J."/>
            <person name="Schmutz J."/>
            <person name="Soltis P."/>
            <person name="Soltis D."/>
            <person name="Chen Z.-H."/>
        </authorList>
    </citation>
    <scope>NUCLEOTIDE SEQUENCE</scope>
    <source>
        <strain evidence="5">Whitten #5841</strain>
        <tissue evidence="5">Leaf</tissue>
    </source>
</reference>
<dbReference type="AlphaFoldDB" id="A0A8T2Q9X3"/>
<dbReference type="PANTHER" id="PTHR13681:SF24">
    <property type="entry name" value="TUDOR DOMAIN-CONTAINING PROTEIN 3"/>
    <property type="match status" value="1"/>
</dbReference>
<feature type="region of interest" description="Disordered" evidence="3">
    <location>
        <begin position="194"/>
        <end position="281"/>
    </location>
</feature>
<dbReference type="InterPro" id="IPR013894">
    <property type="entry name" value="RMI1_OB"/>
</dbReference>
<evidence type="ECO:0000256" key="1">
    <source>
        <dbReference type="ARBA" id="ARBA00004123"/>
    </source>
</evidence>
<dbReference type="GO" id="GO:0005634">
    <property type="term" value="C:nucleus"/>
    <property type="evidence" value="ECO:0007669"/>
    <property type="project" value="UniProtKB-SubCell"/>
</dbReference>
<proteinExistence type="predicted"/>
<feature type="compositionally biased region" description="Basic and acidic residues" evidence="3">
    <location>
        <begin position="311"/>
        <end position="326"/>
    </location>
</feature>
<dbReference type="OMA" id="GMEHGRS"/>
<feature type="domain" description="RecQ mediated genome instability protein 1 OB-fold" evidence="4">
    <location>
        <begin position="63"/>
        <end position="177"/>
    </location>
</feature>
<accession>A0A8T2Q9X3</accession>
<feature type="region of interest" description="Disordered" evidence="3">
    <location>
        <begin position="415"/>
        <end position="441"/>
    </location>
</feature>
<dbReference type="Pfam" id="PF08585">
    <property type="entry name" value="RMI1_N_C"/>
    <property type="match status" value="1"/>
</dbReference>
<comment type="subcellular location">
    <subcellularLocation>
        <location evidence="1">Nucleus</location>
    </subcellularLocation>
</comment>
<dbReference type="SMART" id="SM01161">
    <property type="entry name" value="DUF1767"/>
    <property type="match status" value="1"/>
</dbReference>
<evidence type="ECO:0000256" key="2">
    <source>
        <dbReference type="ARBA" id="ARBA00023242"/>
    </source>
</evidence>
<evidence type="ECO:0000313" key="5">
    <source>
        <dbReference type="EMBL" id="KAH7280466.1"/>
    </source>
</evidence>
<dbReference type="InterPro" id="IPR042470">
    <property type="entry name" value="RMI1_N_C_sf"/>
</dbReference>
<keyword evidence="6" id="KW-1185">Reference proteome</keyword>
<dbReference type="OrthoDB" id="434939at2759"/>
<dbReference type="Proteomes" id="UP000825935">
    <property type="component" value="Chromosome 37"/>
</dbReference>
<dbReference type="EMBL" id="CM035442">
    <property type="protein sequence ID" value="KAH7280466.1"/>
    <property type="molecule type" value="Genomic_DNA"/>
</dbReference>
<feature type="compositionally biased region" description="Basic residues" evidence="3">
    <location>
        <begin position="327"/>
        <end position="337"/>
    </location>
</feature>
<feature type="region of interest" description="Disordered" evidence="3">
    <location>
        <begin position="310"/>
        <end position="341"/>
    </location>
</feature>
<gene>
    <name evidence="5" type="ORF">KP509_37G069000</name>
</gene>
<evidence type="ECO:0000259" key="4">
    <source>
        <dbReference type="Pfam" id="PF08585"/>
    </source>
</evidence>
<dbReference type="Gene3D" id="2.40.50.770">
    <property type="entry name" value="RecQ-mediated genome instability protein Rmi1, C-terminal domain"/>
    <property type="match status" value="1"/>
</dbReference>